<dbReference type="GO" id="GO:0042802">
    <property type="term" value="F:identical protein binding"/>
    <property type="evidence" value="ECO:0007669"/>
    <property type="project" value="EnsemblPlants"/>
</dbReference>
<dbReference type="Gramene" id="CDP03797">
    <property type="protein sequence ID" value="CDP03797"/>
    <property type="gene ID" value="GSCOC_T00016281001"/>
</dbReference>
<dbReference type="InParanoid" id="A0A068U680"/>
<feature type="compositionally biased region" description="Low complexity" evidence="9">
    <location>
        <begin position="20"/>
        <end position="29"/>
    </location>
</feature>
<dbReference type="GO" id="GO:0006355">
    <property type="term" value="P:regulation of DNA-templated transcription"/>
    <property type="evidence" value="ECO:0007669"/>
    <property type="project" value="InterPro"/>
</dbReference>
<evidence type="ECO:0000259" key="10">
    <source>
        <dbReference type="PROSITE" id="PS51745"/>
    </source>
</evidence>
<dbReference type="AlphaFoldDB" id="A0A068U680"/>
<sequence>MASGSLGGSGGGGGGGVSGDGSTTGSMSTVSKEDNLVLLSSEFSSSSYPDESELELGLGLSLGCGGGAAALKSSKPGSWGVHGGRILTVQDFAPSVVSNASSSSSSSSPTKPNNASCGTKRSADSFSPPRSGVSQVVGWPPVRTYRMNSLVNQTKLPTSEDCNSTIVKSKSKSIVLDKIDGNMSRNKNAKPKVFPKNTLFVKVNMDGVPIGRKVDLNAHNSYEDLAQTLDDMFCRTSTTVSARISYTEENGGMREATESLRLLNGSPEFVLTYEDRDGDWMLVGDVPWEMFISSVKRLRIMRRSEANGLGFQEQNERQRSKPIWT</sequence>
<dbReference type="EMBL" id="HG739095">
    <property type="protein sequence ID" value="CDP03797.1"/>
    <property type="molecule type" value="Genomic_DNA"/>
</dbReference>
<keyword evidence="4 8" id="KW-0805">Transcription regulation</keyword>
<feature type="compositionally biased region" description="Gly residues" evidence="9">
    <location>
        <begin position="1"/>
        <end position="19"/>
    </location>
</feature>
<keyword evidence="6 8" id="KW-0539">Nucleus</keyword>
<dbReference type="Pfam" id="PF02309">
    <property type="entry name" value="AUX_IAA"/>
    <property type="match status" value="1"/>
</dbReference>
<feature type="region of interest" description="Disordered" evidence="9">
    <location>
        <begin position="97"/>
        <end position="134"/>
    </location>
</feature>
<comment type="subunit">
    <text evidence="8">Homodimers and heterodimers.</text>
</comment>
<dbReference type="Proteomes" id="UP000295252">
    <property type="component" value="Chromosome I"/>
</dbReference>
<dbReference type="Gene3D" id="3.10.20.90">
    <property type="entry name" value="Phosphatidylinositol 3-kinase Catalytic Subunit, Chain A, domain 1"/>
    <property type="match status" value="1"/>
</dbReference>
<dbReference type="PROSITE" id="PS51745">
    <property type="entry name" value="PB1"/>
    <property type="match status" value="1"/>
</dbReference>
<dbReference type="GO" id="GO:0000976">
    <property type="term" value="F:transcription cis-regulatory region binding"/>
    <property type="evidence" value="ECO:0007669"/>
    <property type="project" value="EnsemblPlants"/>
</dbReference>
<protein>
    <recommendedName>
        <fullName evidence="8">Auxin-responsive protein</fullName>
    </recommendedName>
</protein>
<dbReference type="GO" id="GO:0005634">
    <property type="term" value="C:nucleus"/>
    <property type="evidence" value="ECO:0007669"/>
    <property type="project" value="UniProtKB-SubCell"/>
</dbReference>
<dbReference type="SUPFAM" id="SSF54277">
    <property type="entry name" value="CAD &amp; PB1 domains"/>
    <property type="match status" value="1"/>
</dbReference>
<evidence type="ECO:0000256" key="3">
    <source>
        <dbReference type="ARBA" id="ARBA00022491"/>
    </source>
</evidence>
<dbReference type="InterPro" id="IPR033389">
    <property type="entry name" value="AUX/IAA_dom"/>
</dbReference>
<dbReference type="InterPro" id="IPR003311">
    <property type="entry name" value="AUX_IAA"/>
</dbReference>
<dbReference type="OrthoDB" id="773336at2759"/>
<dbReference type="PhylomeDB" id="A0A068U680"/>
<evidence type="ECO:0000256" key="9">
    <source>
        <dbReference type="SAM" id="MobiDB-lite"/>
    </source>
</evidence>
<dbReference type="FunFam" id="3.10.20.90:FF:000078">
    <property type="entry name" value="Auxin-responsive protein"/>
    <property type="match status" value="1"/>
</dbReference>
<gene>
    <name evidence="11" type="ORF">GSCOC_T00016281001</name>
</gene>
<feature type="compositionally biased region" description="Low complexity" evidence="9">
    <location>
        <begin position="97"/>
        <end position="116"/>
    </location>
</feature>
<evidence type="ECO:0000256" key="7">
    <source>
        <dbReference type="ARBA" id="ARBA00023294"/>
    </source>
</evidence>
<feature type="domain" description="PB1" evidence="10">
    <location>
        <begin position="198"/>
        <end position="305"/>
    </location>
</feature>
<evidence type="ECO:0000256" key="1">
    <source>
        <dbReference type="ARBA" id="ARBA00004123"/>
    </source>
</evidence>
<comment type="function">
    <text evidence="8">Aux/IAA proteins are short-lived transcriptional factors that function as repressors of early auxin response genes at low auxin concentrations.</text>
</comment>
<dbReference type="PANTHER" id="PTHR31734:SF261">
    <property type="entry name" value="AUXIN-RESPONSIVE PROTEIN IAA13"/>
    <property type="match status" value="1"/>
</dbReference>
<evidence type="ECO:0000256" key="4">
    <source>
        <dbReference type="ARBA" id="ARBA00023015"/>
    </source>
</evidence>
<organism evidence="11 12">
    <name type="scientific">Coffea canephora</name>
    <name type="common">Robusta coffee</name>
    <dbReference type="NCBI Taxonomy" id="49390"/>
    <lineage>
        <taxon>Eukaryota</taxon>
        <taxon>Viridiplantae</taxon>
        <taxon>Streptophyta</taxon>
        <taxon>Embryophyta</taxon>
        <taxon>Tracheophyta</taxon>
        <taxon>Spermatophyta</taxon>
        <taxon>Magnoliopsida</taxon>
        <taxon>eudicotyledons</taxon>
        <taxon>Gunneridae</taxon>
        <taxon>Pentapetalae</taxon>
        <taxon>asterids</taxon>
        <taxon>lamiids</taxon>
        <taxon>Gentianales</taxon>
        <taxon>Rubiaceae</taxon>
        <taxon>Ixoroideae</taxon>
        <taxon>Gardenieae complex</taxon>
        <taxon>Bertiereae - Coffeeae clade</taxon>
        <taxon>Coffeeae</taxon>
        <taxon>Coffea</taxon>
    </lineage>
</organism>
<comment type="similarity">
    <text evidence="2 8">Belongs to the Aux/IAA family.</text>
</comment>
<dbReference type="PANTHER" id="PTHR31734">
    <property type="entry name" value="AUXIN-RESPONSIVE PROTEIN IAA17"/>
    <property type="match status" value="1"/>
</dbReference>
<dbReference type="OMA" id="EDMFCRS"/>
<dbReference type="InterPro" id="IPR053793">
    <property type="entry name" value="PB1-like"/>
</dbReference>
<keyword evidence="5 8" id="KW-0804">Transcription</keyword>
<reference evidence="12" key="1">
    <citation type="journal article" date="2014" name="Science">
        <title>The coffee genome provides insight into the convergent evolution of caffeine biosynthesis.</title>
        <authorList>
            <person name="Denoeud F."/>
            <person name="Carretero-Paulet L."/>
            <person name="Dereeper A."/>
            <person name="Droc G."/>
            <person name="Guyot R."/>
            <person name="Pietrella M."/>
            <person name="Zheng C."/>
            <person name="Alberti A."/>
            <person name="Anthony F."/>
            <person name="Aprea G."/>
            <person name="Aury J.M."/>
            <person name="Bento P."/>
            <person name="Bernard M."/>
            <person name="Bocs S."/>
            <person name="Campa C."/>
            <person name="Cenci A."/>
            <person name="Combes M.C."/>
            <person name="Crouzillat D."/>
            <person name="Da Silva C."/>
            <person name="Daddiego L."/>
            <person name="De Bellis F."/>
            <person name="Dussert S."/>
            <person name="Garsmeur O."/>
            <person name="Gayraud T."/>
            <person name="Guignon V."/>
            <person name="Jahn K."/>
            <person name="Jamilloux V."/>
            <person name="Joet T."/>
            <person name="Labadie K."/>
            <person name="Lan T."/>
            <person name="Leclercq J."/>
            <person name="Lepelley M."/>
            <person name="Leroy T."/>
            <person name="Li L.T."/>
            <person name="Librado P."/>
            <person name="Lopez L."/>
            <person name="Munoz A."/>
            <person name="Noel B."/>
            <person name="Pallavicini A."/>
            <person name="Perrotta G."/>
            <person name="Poncet V."/>
            <person name="Pot D."/>
            <person name="Priyono X."/>
            <person name="Rigoreau M."/>
            <person name="Rouard M."/>
            <person name="Rozas J."/>
            <person name="Tranchant-Dubreuil C."/>
            <person name="VanBuren R."/>
            <person name="Zhang Q."/>
            <person name="Andrade A.C."/>
            <person name="Argout X."/>
            <person name="Bertrand B."/>
            <person name="de Kochko A."/>
            <person name="Graziosi G."/>
            <person name="Henry R.J."/>
            <person name="Jayarama X."/>
            <person name="Ming R."/>
            <person name="Nagai C."/>
            <person name="Rounsley S."/>
            <person name="Sankoff D."/>
            <person name="Giuliano G."/>
            <person name="Albert V.A."/>
            <person name="Wincker P."/>
            <person name="Lashermes P."/>
        </authorList>
    </citation>
    <scope>NUCLEOTIDE SEQUENCE [LARGE SCALE GENOMIC DNA]</scope>
    <source>
        <strain evidence="12">cv. DH200-94</strain>
    </source>
</reference>
<feature type="region of interest" description="Disordered" evidence="9">
    <location>
        <begin position="1"/>
        <end position="29"/>
    </location>
</feature>
<dbReference type="STRING" id="49390.A0A068U680"/>
<evidence type="ECO:0000256" key="2">
    <source>
        <dbReference type="ARBA" id="ARBA00006728"/>
    </source>
</evidence>
<name>A0A068U680_COFCA</name>
<accession>A0A068U680</accession>
<evidence type="ECO:0000256" key="6">
    <source>
        <dbReference type="ARBA" id="ARBA00023242"/>
    </source>
</evidence>
<evidence type="ECO:0000313" key="12">
    <source>
        <dbReference type="Proteomes" id="UP000295252"/>
    </source>
</evidence>
<evidence type="ECO:0000313" key="11">
    <source>
        <dbReference type="EMBL" id="CDP03797.1"/>
    </source>
</evidence>
<evidence type="ECO:0000256" key="8">
    <source>
        <dbReference type="RuleBase" id="RU004549"/>
    </source>
</evidence>
<dbReference type="GO" id="GO:0009734">
    <property type="term" value="P:auxin-activated signaling pathway"/>
    <property type="evidence" value="ECO:0007669"/>
    <property type="project" value="UniProtKB-UniRule"/>
</dbReference>
<keyword evidence="7 8" id="KW-0927">Auxin signaling pathway</keyword>
<keyword evidence="3 8" id="KW-0678">Repressor</keyword>
<comment type="subcellular location">
    <subcellularLocation>
        <location evidence="1 8">Nucleus</location>
    </subcellularLocation>
</comment>
<keyword evidence="12" id="KW-1185">Reference proteome</keyword>
<proteinExistence type="inferred from homology"/>
<evidence type="ECO:0000256" key="5">
    <source>
        <dbReference type="ARBA" id="ARBA00023163"/>
    </source>
</evidence>